<gene>
    <name evidence="3" type="ORF">ATN00_09005</name>
</gene>
<dbReference type="AlphaFoldDB" id="A0A0S3EYF6"/>
<dbReference type="KEGG" id="sbd:ATN00_09005"/>
<name>A0A0S3EYF6_9SPHN</name>
<feature type="domain" description="TadE-like" evidence="2">
    <location>
        <begin position="13"/>
        <end position="55"/>
    </location>
</feature>
<evidence type="ECO:0000259" key="2">
    <source>
        <dbReference type="Pfam" id="PF07811"/>
    </source>
</evidence>
<accession>A0A0S3EYF6</accession>
<feature type="transmembrane region" description="Helical" evidence="1">
    <location>
        <begin position="21"/>
        <end position="41"/>
    </location>
</feature>
<organism evidence="3 4">
    <name type="scientific">Sphingobium baderi</name>
    <dbReference type="NCBI Taxonomy" id="1332080"/>
    <lineage>
        <taxon>Bacteria</taxon>
        <taxon>Pseudomonadati</taxon>
        <taxon>Pseudomonadota</taxon>
        <taxon>Alphaproteobacteria</taxon>
        <taxon>Sphingomonadales</taxon>
        <taxon>Sphingomonadaceae</taxon>
        <taxon>Sphingobium</taxon>
    </lineage>
</organism>
<dbReference type="InterPro" id="IPR012495">
    <property type="entry name" value="TadE-like_dom"/>
</dbReference>
<dbReference type="STRING" id="1332080.ATN00_09005"/>
<dbReference type="RefSeq" id="WP_062064079.1">
    <property type="nucleotide sequence ID" value="NZ_CP013264.1"/>
</dbReference>
<keyword evidence="1" id="KW-1133">Transmembrane helix</keyword>
<evidence type="ECO:0000256" key="1">
    <source>
        <dbReference type="SAM" id="Phobius"/>
    </source>
</evidence>
<dbReference type="Proteomes" id="UP000056968">
    <property type="component" value="Chromosome"/>
</dbReference>
<keyword evidence="1" id="KW-0472">Membrane</keyword>
<dbReference type="Pfam" id="PF07811">
    <property type="entry name" value="TadE"/>
    <property type="match status" value="1"/>
</dbReference>
<dbReference type="EMBL" id="CP013264">
    <property type="protein sequence ID" value="ALR20427.1"/>
    <property type="molecule type" value="Genomic_DNA"/>
</dbReference>
<keyword evidence="1" id="KW-0812">Transmembrane</keyword>
<dbReference type="OrthoDB" id="7187024at2"/>
<evidence type="ECO:0000313" key="3">
    <source>
        <dbReference type="EMBL" id="ALR20427.1"/>
    </source>
</evidence>
<sequence>MRQLSSLAGDKRGATAAEFAMVLPLLLIFLLGIIDAGRWMWTLNRAEKATQFGARYAVVTDMVPNALANYSFAAQGGIPQGQPVGMADFGGVRCISSGTAATCTCQGSKCGPSPLISNQANANVAFGLIVKCMRRILGELPSSAVQIDYINSGLGFSGDPNGPDVAPLVRVSITEDGIPFTPIALFNQFTFPMPSVAAELTMEDGQGSDFAKCPSS</sequence>
<reference evidence="3 4" key="1">
    <citation type="submission" date="2015-11" db="EMBL/GenBank/DDBJ databases">
        <title>A Two-component Flavoprotein Monooxygenase System MeaXY Responsible for para-Hydroxylation of 2-Methyl-6-ethylaniline and 2,6-Diethylaniline in Sphingobium baderi DE-13.</title>
        <authorList>
            <person name="Cheng M."/>
            <person name="Meng Q."/>
            <person name="Yang Y."/>
            <person name="Chu C."/>
            <person name="Yan X."/>
            <person name="He J."/>
            <person name="Li S."/>
        </authorList>
    </citation>
    <scope>NUCLEOTIDE SEQUENCE [LARGE SCALE GENOMIC DNA]</scope>
    <source>
        <strain evidence="3 4">DE-13</strain>
    </source>
</reference>
<keyword evidence="4" id="KW-1185">Reference proteome</keyword>
<proteinExistence type="predicted"/>
<protein>
    <recommendedName>
        <fullName evidence="2">TadE-like domain-containing protein</fullName>
    </recommendedName>
</protein>
<evidence type="ECO:0000313" key="4">
    <source>
        <dbReference type="Proteomes" id="UP000056968"/>
    </source>
</evidence>